<evidence type="ECO:0000313" key="1">
    <source>
        <dbReference type="EMBL" id="CAK0860357.1"/>
    </source>
</evidence>
<name>A0ABN9UKK1_9DINO</name>
<sequence length="132" mass="14784">VFSLRKLSDHAMVELKLEPRSEAPKAEQAIPKFLFETSAYQKQIEILRAACELDSMTASEQWECAKRQMVLAAETTRNILLQTSIGDNTDDSLDAQAMAQRAVARAVWRQDRRLAGRLVANAATGQQRPSRP</sequence>
<organism evidence="1 2">
    <name type="scientific">Prorocentrum cordatum</name>
    <dbReference type="NCBI Taxonomy" id="2364126"/>
    <lineage>
        <taxon>Eukaryota</taxon>
        <taxon>Sar</taxon>
        <taxon>Alveolata</taxon>
        <taxon>Dinophyceae</taxon>
        <taxon>Prorocentrales</taxon>
        <taxon>Prorocentraceae</taxon>
        <taxon>Prorocentrum</taxon>
    </lineage>
</organism>
<keyword evidence="2" id="KW-1185">Reference proteome</keyword>
<feature type="non-terminal residue" evidence="1">
    <location>
        <position position="1"/>
    </location>
</feature>
<proteinExistence type="predicted"/>
<evidence type="ECO:0000313" key="2">
    <source>
        <dbReference type="Proteomes" id="UP001189429"/>
    </source>
</evidence>
<accession>A0ABN9UKK1</accession>
<dbReference type="EMBL" id="CAUYUJ010015971">
    <property type="protein sequence ID" value="CAK0860357.1"/>
    <property type="molecule type" value="Genomic_DNA"/>
</dbReference>
<gene>
    <name evidence="1" type="ORF">PCOR1329_LOCUS49357</name>
</gene>
<comment type="caution">
    <text evidence="1">The sequence shown here is derived from an EMBL/GenBank/DDBJ whole genome shotgun (WGS) entry which is preliminary data.</text>
</comment>
<dbReference type="Proteomes" id="UP001189429">
    <property type="component" value="Unassembled WGS sequence"/>
</dbReference>
<protein>
    <submittedName>
        <fullName evidence="1">Uncharacterized protein</fullName>
    </submittedName>
</protein>
<feature type="non-terminal residue" evidence="1">
    <location>
        <position position="132"/>
    </location>
</feature>
<reference evidence="1" key="1">
    <citation type="submission" date="2023-10" db="EMBL/GenBank/DDBJ databases">
        <authorList>
            <person name="Chen Y."/>
            <person name="Shah S."/>
            <person name="Dougan E. K."/>
            <person name="Thang M."/>
            <person name="Chan C."/>
        </authorList>
    </citation>
    <scope>NUCLEOTIDE SEQUENCE [LARGE SCALE GENOMIC DNA]</scope>
</reference>